<organism evidence="1 2">
    <name type="scientific">Roseiarcus fermentans</name>
    <dbReference type="NCBI Taxonomy" id="1473586"/>
    <lineage>
        <taxon>Bacteria</taxon>
        <taxon>Pseudomonadati</taxon>
        <taxon>Pseudomonadota</taxon>
        <taxon>Alphaproteobacteria</taxon>
        <taxon>Hyphomicrobiales</taxon>
        <taxon>Roseiarcaceae</taxon>
        <taxon>Roseiarcus</taxon>
    </lineage>
</organism>
<keyword evidence="2" id="KW-1185">Reference proteome</keyword>
<dbReference type="RefSeq" id="WP_147262781.1">
    <property type="nucleotide sequence ID" value="NZ_QNRK01000016.1"/>
</dbReference>
<comment type="caution">
    <text evidence="1">The sequence shown here is derived from an EMBL/GenBank/DDBJ whole genome shotgun (WGS) entry which is preliminary data.</text>
</comment>
<dbReference type="EMBL" id="QNRK01000016">
    <property type="protein sequence ID" value="RBP11408.1"/>
    <property type="molecule type" value="Genomic_DNA"/>
</dbReference>
<gene>
    <name evidence="1" type="ORF">DFR50_116103</name>
</gene>
<evidence type="ECO:0000313" key="1">
    <source>
        <dbReference type="EMBL" id="RBP11408.1"/>
    </source>
</evidence>
<dbReference type="Proteomes" id="UP000253529">
    <property type="component" value="Unassembled WGS sequence"/>
</dbReference>
<dbReference type="OrthoDB" id="8451438at2"/>
<accession>A0A366F9W9</accession>
<name>A0A366F9W9_9HYPH</name>
<dbReference type="Pfam" id="PF21997">
    <property type="entry name" value="DUF6928"/>
    <property type="match status" value="1"/>
</dbReference>
<evidence type="ECO:0000313" key="2">
    <source>
        <dbReference type="Proteomes" id="UP000253529"/>
    </source>
</evidence>
<dbReference type="AlphaFoldDB" id="A0A366F9W9"/>
<sequence>MGWKTDTVLIRPAHVGADAQALLGSLGFSDLTPLGERPFEAAIWPKTGEVWIGGAGECLMISARGLCGEVFKPGAAPFVQALARRFPGGEIAAATLHSVVNLWGFAVLRDGVALRRKAGSADDGTFEDFGAPLPEERELLARSTLDGEGRRVYRLPDFAGEAMSEDQVGEEYVFRIFERLTGQRPDTGETLLDTPCAGFSFSSLAVAAPHRPWWKVWR</sequence>
<proteinExistence type="predicted"/>
<dbReference type="InterPro" id="IPR053847">
    <property type="entry name" value="DUF6928"/>
</dbReference>
<reference evidence="1 2" key="1">
    <citation type="submission" date="2018-06" db="EMBL/GenBank/DDBJ databases">
        <title>Genomic Encyclopedia of Type Strains, Phase IV (KMG-IV): sequencing the most valuable type-strain genomes for metagenomic binning, comparative biology and taxonomic classification.</title>
        <authorList>
            <person name="Goeker M."/>
        </authorList>
    </citation>
    <scope>NUCLEOTIDE SEQUENCE [LARGE SCALE GENOMIC DNA]</scope>
    <source>
        <strain evidence="1 2">DSM 24875</strain>
    </source>
</reference>
<protein>
    <submittedName>
        <fullName evidence="1">Uncharacterized protein</fullName>
    </submittedName>
</protein>